<dbReference type="AlphaFoldDB" id="A0A8D8LYB6"/>
<sequence length="103" mass="11681">MDNILALKTNLTAWIRLCPSRSIIPGIPRSPRISLDVHFRGNVYESGAKWEMCNYANIHFQNIRVSGTIVPYIFPSRFRDECLGNVRETQTSSVVVITGYHGN</sequence>
<organism evidence="1">
    <name type="scientific">Cacopsylla melanoneura</name>
    <dbReference type="NCBI Taxonomy" id="428564"/>
    <lineage>
        <taxon>Eukaryota</taxon>
        <taxon>Metazoa</taxon>
        <taxon>Ecdysozoa</taxon>
        <taxon>Arthropoda</taxon>
        <taxon>Hexapoda</taxon>
        <taxon>Insecta</taxon>
        <taxon>Pterygota</taxon>
        <taxon>Neoptera</taxon>
        <taxon>Paraneoptera</taxon>
        <taxon>Hemiptera</taxon>
        <taxon>Sternorrhyncha</taxon>
        <taxon>Psylloidea</taxon>
        <taxon>Psyllidae</taxon>
        <taxon>Psyllinae</taxon>
        <taxon>Cacopsylla</taxon>
    </lineage>
</organism>
<accession>A0A8D8LYB6</accession>
<dbReference type="EMBL" id="HBUF01029620">
    <property type="protein sequence ID" value="CAG6614219.1"/>
    <property type="molecule type" value="Transcribed_RNA"/>
</dbReference>
<proteinExistence type="predicted"/>
<evidence type="ECO:0000313" key="1">
    <source>
        <dbReference type="EMBL" id="CAG6614222.1"/>
    </source>
</evidence>
<protein>
    <submittedName>
        <fullName evidence="1">Uncharacterized protein</fullName>
    </submittedName>
</protein>
<dbReference type="EMBL" id="HBUF01029622">
    <property type="protein sequence ID" value="CAG6614222.1"/>
    <property type="molecule type" value="Transcribed_RNA"/>
</dbReference>
<name>A0A8D8LYB6_9HEMI</name>
<reference evidence="1" key="1">
    <citation type="submission" date="2021-05" db="EMBL/GenBank/DDBJ databases">
        <authorList>
            <person name="Alioto T."/>
            <person name="Alioto T."/>
            <person name="Gomez Garrido J."/>
        </authorList>
    </citation>
    <scope>NUCLEOTIDE SEQUENCE</scope>
</reference>